<dbReference type="GO" id="GO:0006269">
    <property type="term" value="P:DNA replication, synthesis of primer"/>
    <property type="evidence" value="ECO:0007669"/>
    <property type="project" value="InterPro"/>
</dbReference>
<comment type="caution">
    <text evidence="10">The sequence shown here is derived from an EMBL/GenBank/DDBJ whole genome shotgun (WGS) entry which is preliminary data.</text>
</comment>
<dbReference type="EC" id="2.7.7.102" evidence="7"/>
<dbReference type="GO" id="GO:0000428">
    <property type="term" value="C:DNA-directed RNA polymerase complex"/>
    <property type="evidence" value="ECO:0007669"/>
    <property type="project" value="UniProtKB-KW"/>
</dbReference>
<dbReference type="GO" id="GO:0003887">
    <property type="term" value="F:DNA-directed DNA polymerase activity"/>
    <property type="evidence" value="ECO:0007669"/>
    <property type="project" value="UniProtKB-KW"/>
</dbReference>
<feature type="region of interest" description="Disordered" evidence="9">
    <location>
        <begin position="18"/>
        <end position="50"/>
    </location>
</feature>
<dbReference type="Pfam" id="PF01896">
    <property type="entry name" value="DNA_primase_S"/>
    <property type="match status" value="1"/>
</dbReference>
<keyword evidence="11" id="KW-1185">Reference proteome</keyword>
<comment type="catalytic activity">
    <reaction evidence="8">
        <text>DNA(n) + a 2'-deoxyribonucleoside 5'-triphosphate = DNA(n+1) + diphosphate</text>
        <dbReference type="Rhea" id="RHEA:22508"/>
        <dbReference type="Rhea" id="RHEA-COMP:17339"/>
        <dbReference type="Rhea" id="RHEA-COMP:17340"/>
        <dbReference type="ChEBI" id="CHEBI:33019"/>
        <dbReference type="ChEBI" id="CHEBI:61560"/>
        <dbReference type="ChEBI" id="CHEBI:173112"/>
        <dbReference type="EC" id="2.7.7.7"/>
    </reaction>
    <physiologicalReaction direction="left-to-right" evidence="8">
        <dbReference type="Rhea" id="RHEA:22509"/>
    </physiologicalReaction>
</comment>
<evidence type="ECO:0000256" key="6">
    <source>
        <dbReference type="ARBA" id="ARBA00044677"/>
    </source>
</evidence>
<name>A0AAV7WN95_PLEWA</name>
<dbReference type="GO" id="GO:0005634">
    <property type="term" value="C:nucleus"/>
    <property type="evidence" value="ECO:0007669"/>
    <property type="project" value="TreeGrafter"/>
</dbReference>
<dbReference type="PANTHER" id="PTHR31399:SF0">
    <property type="entry name" value="DNA-DIRECTED PRIMASE_POLYMERASE PROTEIN"/>
    <property type="match status" value="1"/>
</dbReference>
<dbReference type="Pfam" id="PF03121">
    <property type="entry name" value="Herpes_UL52"/>
    <property type="match status" value="1"/>
</dbReference>
<evidence type="ECO:0000256" key="7">
    <source>
        <dbReference type="ARBA" id="ARBA00044768"/>
    </source>
</evidence>
<dbReference type="Proteomes" id="UP001066276">
    <property type="component" value="Chromosome 1_1"/>
</dbReference>
<dbReference type="GO" id="GO:0031297">
    <property type="term" value="P:replication fork processing"/>
    <property type="evidence" value="ECO:0007669"/>
    <property type="project" value="TreeGrafter"/>
</dbReference>
<dbReference type="GO" id="GO:0006264">
    <property type="term" value="P:mitochondrial DNA replication"/>
    <property type="evidence" value="ECO:0007669"/>
    <property type="project" value="TreeGrafter"/>
</dbReference>
<evidence type="ECO:0000313" key="10">
    <source>
        <dbReference type="EMBL" id="KAJ1215539.1"/>
    </source>
</evidence>
<dbReference type="GO" id="GO:0042276">
    <property type="term" value="P:error-prone translesion synthesis"/>
    <property type="evidence" value="ECO:0007669"/>
    <property type="project" value="InterPro"/>
</dbReference>
<dbReference type="GO" id="GO:0005759">
    <property type="term" value="C:mitochondrial matrix"/>
    <property type="evidence" value="ECO:0007669"/>
    <property type="project" value="TreeGrafter"/>
</dbReference>
<gene>
    <name evidence="10" type="ORF">NDU88_003147</name>
</gene>
<keyword evidence="3" id="KW-0804">Transcription</keyword>
<evidence type="ECO:0000256" key="9">
    <source>
        <dbReference type="SAM" id="MobiDB-lite"/>
    </source>
</evidence>
<evidence type="ECO:0000256" key="1">
    <source>
        <dbReference type="ARBA" id="ARBA00009762"/>
    </source>
</evidence>
<dbReference type="GO" id="GO:0003899">
    <property type="term" value="F:DNA-directed RNA polymerase activity"/>
    <property type="evidence" value="ECO:0007669"/>
    <property type="project" value="InterPro"/>
</dbReference>
<proteinExistence type="inferred from homology"/>
<comment type="similarity">
    <text evidence="1">Belongs to the eukaryotic-type primase small subunit family.</text>
</comment>
<evidence type="ECO:0000313" key="11">
    <source>
        <dbReference type="Proteomes" id="UP001066276"/>
    </source>
</evidence>
<comment type="catalytic activity">
    <reaction evidence="6">
        <text>ssDNA + n NTP = ssDNA/pppN(pN)n-1 hybrid + (n-1) diphosphate.</text>
        <dbReference type="EC" id="2.7.7.102"/>
    </reaction>
</comment>
<sequence>MSIQALLPCTLLRVTTASHQARDTHRPRSAPASNTDQQQGHTWEDRKQMKRKWDDKVKKVEELAAQYERRPLCPVYKPKLYQTWQPAPVWNLFYRQAQAFSFAKSCKEDVHVFALERESKDVGQRIYLVTSYTELWFYYNKHRKSLMHCYEVIPENSVCKLYFDLEFYKPANPEADGKEMVAQVITYISRKLEEFYGIECSAKDVLNLDSSTENKFSRHLIFLLQNAAFKDNIHAGNFVKTVLNPALLLENDAEVQDAGKSKSEACLSPQASSEANFPSVLRGMKEVGKNQILTSSKQLTEKDDLSFLIVKNKEGGEQLFTDLGVYTKNRNFRLYKSSKLGKNVFLEVAEDNAFVPKRQKNLSIEEQIFLSSLVSNVRFSDTLRILTCEIPENKKTKCSDGPRSSTSEEALAGYQSSPYPEIDGFILSLVNTHGVQGGIRHWNYFFLEELLVYDIAKYHWCENIGRAHKSNNIMLLVDLKREVWYQKCHDPVCRAQNFKSDRYPLPPEVCLPSLFKEDPEDKRFVMDEDGNIEESEPNMIFSSVQQLEDESMPGGKSDSEHIGSAGPPWEAEEDDAHFLEATEDAELVEAINCEMAKWDCDPEEVPDEILLKSVQEHEVSGE</sequence>
<dbReference type="InterPro" id="IPR002755">
    <property type="entry name" value="DNA_primase_S"/>
</dbReference>
<feature type="region of interest" description="Disordered" evidence="9">
    <location>
        <begin position="549"/>
        <end position="571"/>
    </location>
</feature>
<keyword evidence="4" id="KW-0548">Nucleotidyltransferase</keyword>
<evidence type="ECO:0000256" key="2">
    <source>
        <dbReference type="ARBA" id="ARBA00012417"/>
    </source>
</evidence>
<evidence type="ECO:0000256" key="4">
    <source>
        <dbReference type="ARBA" id="ARBA00022932"/>
    </source>
</evidence>
<dbReference type="PANTHER" id="PTHR31399">
    <property type="entry name" value="DNA-DIRECTED PRIMASE / POLYMERASE PROTEIN"/>
    <property type="match status" value="1"/>
</dbReference>
<keyword evidence="4" id="KW-0808">Transferase</keyword>
<accession>A0AAV7WN95</accession>
<reference evidence="10" key="1">
    <citation type="journal article" date="2022" name="bioRxiv">
        <title>Sequencing and chromosome-scale assembly of the giantPleurodeles waltlgenome.</title>
        <authorList>
            <person name="Brown T."/>
            <person name="Elewa A."/>
            <person name="Iarovenko S."/>
            <person name="Subramanian E."/>
            <person name="Araus A.J."/>
            <person name="Petzold A."/>
            <person name="Susuki M."/>
            <person name="Suzuki K.-i.T."/>
            <person name="Hayashi T."/>
            <person name="Toyoda A."/>
            <person name="Oliveira C."/>
            <person name="Osipova E."/>
            <person name="Leigh N.D."/>
            <person name="Simon A."/>
            <person name="Yun M.H."/>
        </authorList>
    </citation>
    <scope>NUCLEOTIDE SEQUENCE</scope>
    <source>
        <strain evidence="10">20211129_DDA</strain>
        <tissue evidence="10">Liver</tissue>
    </source>
</reference>
<dbReference type="GO" id="GO:0003682">
    <property type="term" value="F:chromatin binding"/>
    <property type="evidence" value="ECO:0007669"/>
    <property type="project" value="TreeGrafter"/>
</dbReference>
<dbReference type="EMBL" id="JANPWB010000001">
    <property type="protein sequence ID" value="KAJ1215539.1"/>
    <property type="molecule type" value="Genomic_DNA"/>
</dbReference>
<evidence type="ECO:0000256" key="8">
    <source>
        <dbReference type="ARBA" id="ARBA00047303"/>
    </source>
</evidence>
<organism evidence="10 11">
    <name type="scientific">Pleurodeles waltl</name>
    <name type="common">Iberian ribbed newt</name>
    <dbReference type="NCBI Taxonomy" id="8319"/>
    <lineage>
        <taxon>Eukaryota</taxon>
        <taxon>Metazoa</taxon>
        <taxon>Chordata</taxon>
        <taxon>Craniata</taxon>
        <taxon>Vertebrata</taxon>
        <taxon>Euteleostomi</taxon>
        <taxon>Amphibia</taxon>
        <taxon>Batrachia</taxon>
        <taxon>Caudata</taxon>
        <taxon>Salamandroidea</taxon>
        <taxon>Salamandridae</taxon>
        <taxon>Pleurodelinae</taxon>
        <taxon>Pleurodeles</taxon>
    </lineage>
</organism>
<dbReference type="CDD" id="cd22256">
    <property type="entry name" value="PrimPol_RBD"/>
    <property type="match status" value="1"/>
</dbReference>
<dbReference type="InterPro" id="IPR044917">
    <property type="entry name" value="PRIMPOL"/>
</dbReference>
<dbReference type="GO" id="GO:0009411">
    <property type="term" value="P:response to UV"/>
    <property type="evidence" value="ECO:0007669"/>
    <property type="project" value="TreeGrafter"/>
</dbReference>
<keyword evidence="3" id="KW-0240">DNA-directed RNA polymerase</keyword>
<dbReference type="AlphaFoldDB" id="A0AAV7WN95"/>
<evidence type="ECO:0000256" key="3">
    <source>
        <dbReference type="ARBA" id="ARBA00022478"/>
    </source>
</evidence>
<dbReference type="EC" id="2.7.7.7" evidence="2"/>
<evidence type="ECO:0000256" key="5">
    <source>
        <dbReference type="ARBA" id="ARBA00026139"/>
    </source>
</evidence>
<keyword evidence="4" id="KW-0239">DNA-directed DNA polymerase</keyword>
<feature type="compositionally biased region" description="Polar residues" evidence="9">
    <location>
        <begin position="31"/>
        <end position="41"/>
    </location>
</feature>
<protein>
    <recommendedName>
        <fullName evidence="5">DNA-directed primase/polymerase protein</fullName>
        <ecNumber evidence="7">2.7.7.102</ecNumber>
        <ecNumber evidence="2">2.7.7.7</ecNumber>
    </recommendedName>
</protein>